<dbReference type="Pfam" id="PF05382">
    <property type="entry name" value="Amidase_5"/>
    <property type="match status" value="1"/>
</dbReference>
<dbReference type="Gene3D" id="2.30.30.40">
    <property type="entry name" value="SH3 Domains"/>
    <property type="match status" value="1"/>
</dbReference>
<evidence type="ECO:0000313" key="6">
    <source>
        <dbReference type="EMBL" id="QIL47025.1"/>
    </source>
</evidence>
<keyword evidence="2" id="KW-0645">Protease</keyword>
<keyword evidence="4" id="KW-0788">Thiol protease</keyword>
<comment type="similarity">
    <text evidence="1">Belongs to the peptidase C40 family.</text>
</comment>
<protein>
    <recommendedName>
        <fullName evidence="5">NlpC/P60 domain-containing protein</fullName>
    </recommendedName>
</protein>
<evidence type="ECO:0000256" key="3">
    <source>
        <dbReference type="ARBA" id="ARBA00022801"/>
    </source>
</evidence>
<dbReference type="InterPro" id="IPR003646">
    <property type="entry name" value="SH3-like_bac-type"/>
</dbReference>
<dbReference type="InterPro" id="IPR000064">
    <property type="entry name" value="NLP_P60_dom"/>
</dbReference>
<organism evidence="6 7">
    <name type="scientific">Vagococcus hydrophili</name>
    <dbReference type="NCBI Taxonomy" id="2714947"/>
    <lineage>
        <taxon>Bacteria</taxon>
        <taxon>Bacillati</taxon>
        <taxon>Bacillota</taxon>
        <taxon>Bacilli</taxon>
        <taxon>Lactobacillales</taxon>
        <taxon>Enterococcaceae</taxon>
        <taxon>Vagococcus</taxon>
    </lineage>
</organism>
<sequence>MDGLRQQGIKYSMTGARDGSDGTGDCSGTIVRSVEKAGANKPTWLYNTDSMHAWLVQNGYKLIADNKSWTAKRGDIVIFGKKGASGGAAGHVVEFISNTQIIHCTYKNPQMNGVYIDNEATTCPYYMGWYVYRNDNIDTSKPIEVPNTEKPNKVGWYMEKGTFKSNAGNENIAILDKAVDGKILGWIKPGQEVKYDQFTHKGGYVWVRQPRVNGSYGFVAIGKSNGKKKTESWGPCY</sequence>
<evidence type="ECO:0000256" key="2">
    <source>
        <dbReference type="ARBA" id="ARBA00022670"/>
    </source>
</evidence>
<keyword evidence="3" id="KW-0378">Hydrolase</keyword>
<dbReference type="PROSITE" id="PS51935">
    <property type="entry name" value="NLPC_P60"/>
    <property type="match status" value="1"/>
</dbReference>
<dbReference type="AlphaFoldDB" id="A0A6G8AQ14"/>
<dbReference type="InterPro" id="IPR008044">
    <property type="entry name" value="Phage_lysin"/>
</dbReference>
<feature type="domain" description="NlpC/P60" evidence="5">
    <location>
        <begin position="1"/>
        <end position="137"/>
    </location>
</feature>
<proteinExistence type="inferred from homology"/>
<dbReference type="Gene3D" id="3.90.1720.10">
    <property type="entry name" value="endopeptidase domain like (from Nostoc punctiforme)"/>
    <property type="match status" value="1"/>
</dbReference>
<evidence type="ECO:0000256" key="4">
    <source>
        <dbReference type="ARBA" id="ARBA00022807"/>
    </source>
</evidence>
<dbReference type="Proteomes" id="UP000501747">
    <property type="component" value="Chromosome"/>
</dbReference>
<accession>A0A6G8AQ14</accession>
<dbReference type="GO" id="GO:0006508">
    <property type="term" value="P:proteolysis"/>
    <property type="evidence" value="ECO:0007669"/>
    <property type="project" value="UniProtKB-KW"/>
</dbReference>
<name>A0A6G8AQ14_9ENTE</name>
<dbReference type="SUPFAM" id="SSF54001">
    <property type="entry name" value="Cysteine proteinases"/>
    <property type="match status" value="1"/>
</dbReference>
<reference evidence="6 7" key="1">
    <citation type="submission" date="2020-03" db="EMBL/GenBank/DDBJ databases">
        <title>Vagococcus sp. nov., isolated from beetles.</title>
        <authorList>
            <person name="Hyun D.-W."/>
            <person name="Bae J.-W."/>
        </authorList>
    </citation>
    <scope>NUCLEOTIDE SEQUENCE [LARGE SCALE GENOMIC DNA]</scope>
    <source>
        <strain evidence="6 7">HDW17B</strain>
    </source>
</reference>
<dbReference type="KEGG" id="vhy:G7082_00005"/>
<evidence type="ECO:0000313" key="7">
    <source>
        <dbReference type="Proteomes" id="UP000501747"/>
    </source>
</evidence>
<evidence type="ECO:0000259" key="5">
    <source>
        <dbReference type="PROSITE" id="PS51935"/>
    </source>
</evidence>
<gene>
    <name evidence="6" type="ORF">G7082_00005</name>
</gene>
<evidence type="ECO:0000256" key="1">
    <source>
        <dbReference type="ARBA" id="ARBA00007074"/>
    </source>
</evidence>
<keyword evidence="7" id="KW-1185">Reference proteome</keyword>
<dbReference type="Pfam" id="PF08460">
    <property type="entry name" value="SH3_5"/>
    <property type="match status" value="1"/>
</dbReference>
<dbReference type="InterPro" id="IPR038765">
    <property type="entry name" value="Papain-like_cys_pep_sf"/>
</dbReference>
<dbReference type="EMBL" id="CP049887">
    <property type="protein sequence ID" value="QIL47025.1"/>
    <property type="molecule type" value="Genomic_DNA"/>
</dbReference>
<dbReference type="GO" id="GO:0008234">
    <property type="term" value="F:cysteine-type peptidase activity"/>
    <property type="evidence" value="ECO:0007669"/>
    <property type="project" value="UniProtKB-KW"/>
</dbReference>